<gene>
    <name evidence="8" type="ORF">SAMN05444280_104140</name>
</gene>
<evidence type="ECO:0000259" key="7">
    <source>
        <dbReference type="Pfam" id="PF10035"/>
    </source>
</evidence>
<protein>
    <submittedName>
        <fullName evidence="8">Uncharacterized membrane-anchored protein YitT, contains DUF161 and DUF2179 domains</fullName>
    </submittedName>
</protein>
<dbReference type="Pfam" id="PF02588">
    <property type="entry name" value="YitT_membrane"/>
    <property type="match status" value="1"/>
</dbReference>
<evidence type="ECO:0000313" key="9">
    <source>
        <dbReference type="Proteomes" id="UP000184050"/>
    </source>
</evidence>
<dbReference type="InterPro" id="IPR015867">
    <property type="entry name" value="N-reg_PII/ATP_PRibTrfase_C"/>
</dbReference>
<dbReference type="GO" id="GO:0005886">
    <property type="term" value="C:plasma membrane"/>
    <property type="evidence" value="ECO:0007669"/>
    <property type="project" value="UniProtKB-SubCell"/>
</dbReference>
<feature type="transmembrane region" description="Helical" evidence="6">
    <location>
        <begin position="46"/>
        <end position="64"/>
    </location>
</feature>
<proteinExistence type="predicted"/>
<keyword evidence="5 6" id="KW-0472">Membrane</keyword>
<feature type="transmembrane region" description="Helical" evidence="6">
    <location>
        <begin position="70"/>
        <end position="90"/>
    </location>
</feature>
<dbReference type="Proteomes" id="UP000184050">
    <property type="component" value="Unassembled WGS sequence"/>
</dbReference>
<evidence type="ECO:0000256" key="5">
    <source>
        <dbReference type="ARBA" id="ARBA00023136"/>
    </source>
</evidence>
<dbReference type="CDD" id="cd16380">
    <property type="entry name" value="YitT_C"/>
    <property type="match status" value="1"/>
</dbReference>
<dbReference type="InterPro" id="IPR003740">
    <property type="entry name" value="YitT"/>
</dbReference>
<feature type="domain" description="DUF2179" evidence="7">
    <location>
        <begin position="241"/>
        <end position="295"/>
    </location>
</feature>
<keyword evidence="4 6" id="KW-1133">Transmembrane helix</keyword>
<dbReference type="Gene3D" id="3.30.70.120">
    <property type="match status" value="1"/>
</dbReference>
<keyword evidence="2" id="KW-1003">Cell membrane</keyword>
<dbReference type="OrthoDB" id="1422399at2"/>
<evidence type="ECO:0000256" key="6">
    <source>
        <dbReference type="SAM" id="Phobius"/>
    </source>
</evidence>
<dbReference type="InterPro" id="IPR051461">
    <property type="entry name" value="UPF0750_membrane"/>
</dbReference>
<dbReference type="PANTHER" id="PTHR33545">
    <property type="entry name" value="UPF0750 MEMBRANE PROTEIN YITT-RELATED"/>
    <property type="match status" value="1"/>
</dbReference>
<evidence type="ECO:0000256" key="1">
    <source>
        <dbReference type="ARBA" id="ARBA00004651"/>
    </source>
</evidence>
<accession>A0A1M6CZ18</accession>
<feature type="transmembrane region" description="Helical" evidence="6">
    <location>
        <begin position="97"/>
        <end position="114"/>
    </location>
</feature>
<evidence type="ECO:0000256" key="3">
    <source>
        <dbReference type="ARBA" id="ARBA00022692"/>
    </source>
</evidence>
<reference evidence="8 9" key="1">
    <citation type="submission" date="2016-11" db="EMBL/GenBank/DDBJ databases">
        <authorList>
            <person name="Jaros S."/>
            <person name="Januszkiewicz K."/>
            <person name="Wedrychowicz H."/>
        </authorList>
    </citation>
    <scope>NUCLEOTIDE SEQUENCE [LARGE SCALE GENOMIC DNA]</scope>
    <source>
        <strain evidence="8 9">DSM 27063</strain>
    </source>
</reference>
<dbReference type="STRING" id="1168035.SAMN05444280_104140"/>
<dbReference type="PIRSF" id="PIRSF006483">
    <property type="entry name" value="Membrane_protein_YitT"/>
    <property type="match status" value="1"/>
</dbReference>
<feature type="transmembrane region" description="Helical" evidence="6">
    <location>
        <begin position="126"/>
        <end position="145"/>
    </location>
</feature>
<dbReference type="InterPro" id="IPR019264">
    <property type="entry name" value="DUF2179"/>
</dbReference>
<organism evidence="8 9">
    <name type="scientific">Tangfeifania diversioriginum</name>
    <dbReference type="NCBI Taxonomy" id="1168035"/>
    <lineage>
        <taxon>Bacteria</taxon>
        <taxon>Pseudomonadati</taxon>
        <taxon>Bacteroidota</taxon>
        <taxon>Bacteroidia</taxon>
        <taxon>Marinilabiliales</taxon>
        <taxon>Prolixibacteraceae</taxon>
        <taxon>Tangfeifania</taxon>
    </lineage>
</organism>
<dbReference type="PANTHER" id="PTHR33545:SF5">
    <property type="entry name" value="UPF0750 MEMBRANE PROTEIN YITT"/>
    <property type="match status" value="1"/>
</dbReference>
<evidence type="ECO:0000313" key="8">
    <source>
        <dbReference type="EMBL" id="SHI66113.1"/>
    </source>
</evidence>
<feature type="transmembrane region" description="Helical" evidence="6">
    <location>
        <begin position="15"/>
        <end position="34"/>
    </location>
</feature>
<keyword evidence="9" id="KW-1185">Reference proteome</keyword>
<keyword evidence="3 6" id="KW-0812">Transmembrane</keyword>
<dbReference type="EMBL" id="FQZE01000004">
    <property type="protein sequence ID" value="SHI66113.1"/>
    <property type="molecule type" value="Genomic_DNA"/>
</dbReference>
<comment type="subcellular location">
    <subcellularLocation>
        <location evidence="1">Cell membrane</location>
        <topology evidence="1">Multi-pass membrane protein</topology>
    </subcellularLocation>
</comment>
<dbReference type="RefSeq" id="WP_073165914.1">
    <property type="nucleotide sequence ID" value="NZ_FQZE01000004.1"/>
</dbReference>
<sequence length="308" mass="34138">MAFLPKQKLFSRQWFIDYSLILFGSIVLAAGYVYFISPHKIVPGGVYGIAIVVHYMTEGVFPFWPEGIPIGLFGLVLNIPLTIAGIKILGPRFGIKTIVGFVLASVFIDFITWLRPDGYAPLVTDVLLSCVFGGVLIGVGLGLIFKSRATSGGSDIIAMIIAKYTQLQLGKLMIYVDSVIVLLGLAVFQDWHIPLYSLIVIYITGRAIDLILEGADYNKALLIVSNKHMEIKQKILKDLERGGTFLKGEGMFTGEDKHIIYTVVSRREVAILEEYISRIDPDAFITVMDAREILGEGFQNLSKKIEDK</sequence>
<evidence type="ECO:0000256" key="4">
    <source>
        <dbReference type="ARBA" id="ARBA00022989"/>
    </source>
</evidence>
<dbReference type="Pfam" id="PF10035">
    <property type="entry name" value="DUF2179"/>
    <property type="match status" value="1"/>
</dbReference>
<name>A0A1M6CZ18_9BACT</name>
<evidence type="ECO:0000256" key="2">
    <source>
        <dbReference type="ARBA" id="ARBA00022475"/>
    </source>
</evidence>
<feature type="transmembrane region" description="Helical" evidence="6">
    <location>
        <begin position="172"/>
        <end position="189"/>
    </location>
</feature>
<dbReference type="AlphaFoldDB" id="A0A1M6CZ18"/>